<dbReference type="EnsemblPlants" id="MELO3C019901.2.1">
    <property type="protein sequence ID" value="MELO3C019901.2.1"/>
    <property type="gene ID" value="MELO3C019901.2"/>
</dbReference>
<organism evidence="2">
    <name type="scientific">Cucumis melo</name>
    <name type="common">Muskmelon</name>
    <dbReference type="NCBI Taxonomy" id="3656"/>
    <lineage>
        <taxon>Eukaryota</taxon>
        <taxon>Viridiplantae</taxon>
        <taxon>Streptophyta</taxon>
        <taxon>Embryophyta</taxon>
        <taxon>Tracheophyta</taxon>
        <taxon>Spermatophyta</taxon>
        <taxon>Magnoliopsida</taxon>
        <taxon>eudicotyledons</taxon>
        <taxon>Gunneridae</taxon>
        <taxon>Pentapetalae</taxon>
        <taxon>rosids</taxon>
        <taxon>fabids</taxon>
        <taxon>Cucurbitales</taxon>
        <taxon>Cucurbitaceae</taxon>
        <taxon>Benincaseae</taxon>
        <taxon>Cucumis</taxon>
    </lineage>
</organism>
<name>A0A9I9DKI1_CUCME</name>
<evidence type="ECO:0000256" key="1">
    <source>
        <dbReference type="SAM" id="MobiDB-lite"/>
    </source>
</evidence>
<sequence length="70" mass="8163">MAGMLTRLECRKWLECACDLEGGSTRRSDSQRMGDMMTDDNRQSFVNDNVAQREDEQRWCCVVEIRDASR</sequence>
<dbReference type="Gramene" id="MELO3C019901.2.1">
    <property type="protein sequence ID" value="MELO3C019901.2.1"/>
    <property type="gene ID" value="MELO3C019901.2"/>
</dbReference>
<evidence type="ECO:0000313" key="2">
    <source>
        <dbReference type="EnsemblPlants" id="MELO3C019901.2.1"/>
    </source>
</evidence>
<protein>
    <submittedName>
        <fullName evidence="2">Uncharacterized protein</fullName>
    </submittedName>
</protein>
<proteinExistence type="predicted"/>
<dbReference type="AlphaFoldDB" id="A0A9I9DKI1"/>
<feature type="region of interest" description="Disordered" evidence="1">
    <location>
        <begin position="23"/>
        <end position="43"/>
    </location>
</feature>
<accession>A0A9I9DKI1</accession>
<reference evidence="2" key="1">
    <citation type="submission" date="2023-03" db="UniProtKB">
        <authorList>
            <consortium name="EnsemblPlants"/>
        </authorList>
    </citation>
    <scope>IDENTIFICATION</scope>
</reference>